<evidence type="ECO:0000256" key="4">
    <source>
        <dbReference type="SAM" id="SignalP"/>
    </source>
</evidence>
<proteinExistence type="predicted"/>
<comment type="caution">
    <text evidence="6">The sequence shown here is derived from an EMBL/GenBank/DDBJ whole genome shotgun (WGS) entry which is preliminary data.</text>
</comment>
<organism evidence="6 7">
    <name type="scientific">Jimgerdemannia flammicorona</name>
    <dbReference type="NCBI Taxonomy" id="994334"/>
    <lineage>
        <taxon>Eukaryota</taxon>
        <taxon>Fungi</taxon>
        <taxon>Fungi incertae sedis</taxon>
        <taxon>Mucoromycota</taxon>
        <taxon>Mucoromycotina</taxon>
        <taxon>Endogonomycetes</taxon>
        <taxon>Endogonales</taxon>
        <taxon>Endogonaceae</taxon>
        <taxon>Jimgerdemannia</taxon>
    </lineage>
</organism>
<protein>
    <recommendedName>
        <fullName evidence="5">Crinkler effector protein N-terminal domain-containing protein</fullName>
    </recommendedName>
</protein>
<evidence type="ECO:0000313" key="6">
    <source>
        <dbReference type="EMBL" id="RUS33295.1"/>
    </source>
</evidence>
<comment type="subcellular location">
    <subcellularLocation>
        <location evidence="1">Host cell</location>
    </subcellularLocation>
    <subcellularLocation>
        <location evidence="2">Secreted</location>
    </subcellularLocation>
</comment>
<dbReference type="Pfam" id="PF20147">
    <property type="entry name" value="Crinkler"/>
    <property type="match status" value="1"/>
</dbReference>
<feature type="chain" id="PRO_5019555388" description="Crinkler effector protein N-terminal domain-containing protein" evidence="4">
    <location>
        <begin position="21"/>
        <end position="304"/>
    </location>
</feature>
<reference evidence="6 7" key="1">
    <citation type="journal article" date="2018" name="New Phytol.">
        <title>Phylogenomics of Endogonaceae and evolution of mycorrhizas within Mucoromycota.</title>
        <authorList>
            <person name="Chang Y."/>
            <person name="Desiro A."/>
            <person name="Na H."/>
            <person name="Sandor L."/>
            <person name="Lipzen A."/>
            <person name="Clum A."/>
            <person name="Barry K."/>
            <person name="Grigoriev I.V."/>
            <person name="Martin F.M."/>
            <person name="Stajich J.E."/>
            <person name="Smith M.E."/>
            <person name="Bonito G."/>
            <person name="Spatafora J.W."/>
        </authorList>
    </citation>
    <scope>NUCLEOTIDE SEQUENCE [LARGE SCALE GENOMIC DNA]</scope>
    <source>
        <strain evidence="6 7">AD002</strain>
    </source>
</reference>
<accession>A0A433QU73</accession>
<evidence type="ECO:0000256" key="3">
    <source>
        <dbReference type="ARBA" id="ARBA00022525"/>
    </source>
</evidence>
<evidence type="ECO:0000259" key="5">
    <source>
        <dbReference type="Pfam" id="PF20147"/>
    </source>
</evidence>
<keyword evidence="7" id="KW-1185">Reference proteome</keyword>
<dbReference type="Proteomes" id="UP000274822">
    <property type="component" value="Unassembled WGS sequence"/>
</dbReference>
<evidence type="ECO:0000313" key="7">
    <source>
        <dbReference type="Proteomes" id="UP000274822"/>
    </source>
</evidence>
<keyword evidence="3" id="KW-0964">Secreted</keyword>
<dbReference type="EMBL" id="RBNJ01001299">
    <property type="protein sequence ID" value="RUS33295.1"/>
    <property type="molecule type" value="Genomic_DNA"/>
</dbReference>
<evidence type="ECO:0000256" key="1">
    <source>
        <dbReference type="ARBA" id="ARBA00004340"/>
    </source>
</evidence>
<dbReference type="GO" id="GO:0043657">
    <property type="term" value="C:host cell"/>
    <property type="evidence" value="ECO:0007669"/>
    <property type="project" value="UniProtKB-SubCell"/>
</dbReference>
<evidence type="ECO:0000256" key="2">
    <source>
        <dbReference type="ARBA" id="ARBA00004613"/>
    </source>
</evidence>
<feature type="signal peptide" evidence="4">
    <location>
        <begin position="1"/>
        <end position="20"/>
    </location>
</feature>
<keyword evidence="4" id="KW-0732">Signal</keyword>
<name>A0A433QU73_9FUNG</name>
<gene>
    <name evidence="6" type="ORF">BC938DRAFT_472190</name>
</gene>
<feature type="domain" description="Crinkler effector protein N-terminal" evidence="5">
    <location>
        <begin position="4"/>
        <end position="103"/>
    </location>
</feature>
<sequence>MVLLALLCLICGDFPAAKHAFSISTDSEETIAEFKESIWFTPEFHKHLLASKLTLWNVNLPDNDDAEIKNLLSKNNRDEMLAIRNISRYFSRQPPAERIHVIVFPESEFEFITLSSSLSPESKASKVKSIPAHTTSASIQSTIQTHQSVDLIFKQELEGKLHHNIAHFVKTIFPSWNAQPIADKIKTSKEFKSFLSAAKEKNCYDWLDNLTQLIIRLVNNQESRKDVIVYYNHVNKPLTSNRANHCLDNTVMYPDDVPSENQPIHWHYIHLIVEQKVLNSKDNSAMDIQLTSYTRKVFGMQSNH</sequence>
<dbReference type="InterPro" id="IPR045379">
    <property type="entry name" value="Crinkler_N"/>
</dbReference>
<dbReference type="AlphaFoldDB" id="A0A433QU73"/>
<dbReference type="GO" id="GO:0005576">
    <property type="term" value="C:extracellular region"/>
    <property type="evidence" value="ECO:0007669"/>
    <property type="project" value="UniProtKB-SubCell"/>
</dbReference>